<accession>A0A2S7CBU0</accession>
<dbReference type="Pfam" id="PF22397">
    <property type="entry name" value="NADAR-DarT1"/>
    <property type="match status" value="1"/>
</dbReference>
<sequence length="241" mass="27341">METGDLSVATRPIFMPSFEGPMLVSTRHVEFQWHPGMAISQSQKSIASLHDQAKRQLGVDRVLEISSKSPDSLGVDLSAFNLMIKTVKHEREFSLECAFQASKVFENGGPYKDLLNARSLDAKRDPRLKESGRLIKFHFFNVDWELEPRTAFYDWLYMNALHKQPDLSEQVLTYRAFSDIAFNPDKSVNCQAYAAALYVSLQERGLLSETMLKDKELYLSTVKTGVISNAREDNTVQSPLI</sequence>
<name>A0A2S7CBU0_9XANT</name>
<evidence type="ECO:0000313" key="2">
    <source>
        <dbReference type="Proteomes" id="UP000238908"/>
    </source>
</evidence>
<dbReference type="AlphaFoldDB" id="A0A2S7CBU0"/>
<evidence type="ECO:0000313" key="1">
    <source>
        <dbReference type="EMBL" id="PPU58980.1"/>
    </source>
</evidence>
<comment type="caution">
    <text evidence="1">The sequence shown here is derived from an EMBL/GenBank/DDBJ whole genome shotgun (WGS) entry which is preliminary data.</text>
</comment>
<organism evidence="1 2">
    <name type="scientific">Xanthomonas dyei</name>
    <dbReference type="NCBI Taxonomy" id="743699"/>
    <lineage>
        <taxon>Bacteria</taxon>
        <taxon>Pseudomonadati</taxon>
        <taxon>Pseudomonadota</taxon>
        <taxon>Gammaproteobacteria</taxon>
        <taxon>Lysobacterales</taxon>
        <taxon>Lysobacteraceae</taxon>
        <taxon>Xanthomonas</taxon>
    </lineage>
</organism>
<gene>
    <name evidence="1" type="ORF">XdyCFBP7245_00610</name>
</gene>
<dbReference type="EMBL" id="MDEE01000001">
    <property type="protein sequence ID" value="PPU58980.1"/>
    <property type="molecule type" value="Genomic_DNA"/>
</dbReference>
<reference evidence="1 2" key="1">
    <citation type="submission" date="2016-08" db="EMBL/GenBank/DDBJ databases">
        <authorList>
            <person name="Seilhamer J.J."/>
        </authorList>
    </citation>
    <scope>NUCLEOTIDE SEQUENCE [LARGE SCALE GENOMIC DNA]</scope>
    <source>
        <strain evidence="1 2">CFBP7245</strain>
    </source>
</reference>
<dbReference type="InterPro" id="IPR053913">
    <property type="entry name" value="NADAR-DarT1"/>
</dbReference>
<dbReference type="Proteomes" id="UP000238908">
    <property type="component" value="Unassembled WGS sequence"/>
</dbReference>
<protein>
    <submittedName>
        <fullName evidence="1">Uncharacterized protein</fullName>
    </submittedName>
</protein>
<proteinExistence type="predicted"/>